<sequence>MLPCFCISFITIYLKYGSGMIKAKSECCSKSLLEAVNDEEITVAFRPLGQCCLLRNCLSLRLCCQAIMKTLIVMKFSCRLFKTRFLFLRKPTCLMVGHLPAFHIDTTCQVLCC</sequence>
<dbReference type="WBParaSite" id="MCU_014039-RA">
    <property type="protein sequence ID" value="MCU_014039-RA"/>
    <property type="gene ID" value="MCU_014039"/>
</dbReference>
<protein>
    <submittedName>
        <fullName evidence="1">Secreted protein</fullName>
    </submittedName>
</protein>
<accession>A0A5K3G6M7</accession>
<reference evidence="1" key="1">
    <citation type="submission" date="2019-11" db="UniProtKB">
        <authorList>
            <consortium name="WormBaseParasite"/>
        </authorList>
    </citation>
    <scope>IDENTIFICATION</scope>
</reference>
<proteinExistence type="predicted"/>
<dbReference type="AlphaFoldDB" id="A0A5K3G6M7"/>
<name>A0A5K3G6M7_MESCO</name>
<evidence type="ECO:0000313" key="1">
    <source>
        <dbReference type="WBParaSite" id="MCU_014039-RA"/>
    </source>
</evidence>
<organism evidence="1">
    <name type="scientific">Mesocestoides corti</name>
    <name type="common">Flatworm</name>
    <dbReference type="NCBI Taxonomy" id="53468"/>
    <lineage>
        <taxon>Eukaryota</taxon>
        <taxon>Metazoa</taxon>
        <taxon>Spiralia</taxon>
        <taxon>Lophotrochozoa</taxon>
        <taxon>Platyhelminthes</taxon>
        <taxon>Cestoda</taxon>
        <taxon>Eucestoda</taxon>
        <taxon>Cyclophyllidea</taxon>
        <taxon>Mesocestoididae</taxon>
        <taxon>Mesocestoides</taxon>
    </lineage>
</organism>